<protein>
    <submittedName>
        <fullName evidence="2">Uncharacterized protein</fullName>
    </submittedName>
</protein>
<feature type="compositionally biased region" description="Polar residues" evidence="1">
    <location>
        <begin position="22"/>
        <end position="31"/>
    </location>
</feature>
<reference evidence="2" key="1">
    <citation type="submission" date="2018-02" db="EMBL/GenBank/DDBJ databases">
        <title>Rhizophora mucronata_Transcriptome.</title>
        <authorList>
            <person name="Meera S.P."/>
            <person name="Sreeshan A."/>
            <person name="Augustine A."/>
        </authorList>
    </citation>
    <scope>NUCLEOTIDE SEQUENCE</scope>
    <source>
        <tissue evidence="2">Leaf</tissue>
    </source>
</reference>
<evidence type="ECO:0000313" key="2">
    <source>
        <dbReference type="EMBL" id="MBX01848.1"/>
    </source>
</evidence>
<proteinExistence type="predicted"/>
<accession>A0A2P2K805</accession>
<evidence type="ECO:0000256" key="1">
    <source>
        <dbReference type="SAM" id="MobiDB-lite"/>
    </source>
</evidence>
<sequence length="31" mass="3616">MIATLLPLSLNNRRKKNKDVHPTNSLKDQRN</sequence>
<organism evidence="2">
    <name type="scientific">Rhizophora mucronata</name>
    <name type="common">Asiatic mangrove</name>
    <dbReference type="NCBI Taxonomy" id="61149"/>
    <lineage>
        <taxon>Eukaryota</taxon>
        <taxon>Viridiplantae</taxon>
        <taxon>Streptophyta</taxon>
        <taxon>Embryophyta</taxon>
        <taxon>Tracheophyta</taxon>
        <taxon>Spermatophyta</taxon>
        <taxon>Magnoliopsida</taxon>
        <taxon>eudicotyledons</taxon>
        <taxon>Gunneridae</taxon>
        <taxon>Pentapetalae</taxon>
        <taxon>rosids</taxon>
        <taxon>fabids</taxon>
        <taxon>Malpighiales</taxon>
        <taxon>Rhizophoraceae</taxon>
        <taxon>Rhizophora</taxon>
    </lineage>
</organism>
<name>A0A2P2K805_RHIMU</name>
<feature type="region of interest" description="Disordered" evidence="1">
    <location>
        <begin position="1"/>
        <end position="31"/>
    </location>
</feature>
<dbReference type="EMBL" id="GGEC01021364">
    <property type="protein sequence ID" value="MBX01848.1"/>
    <property type="molecule type" value="Transcribed_RNA"/>
</dbReference>
<dbReference type="AlphaFoldDB" id="A0A2P2K805"/>